<dbReference type="SMART" id="SM00257">
    <property type="entry name" value="LysM"/>
    <property type="match status" value="5"/>
</dbReference>
<sequence length="676" mass="69588">MKNPIIDETHQHYKMYKSGRQWVFASIAALTMLTAAGSVAHADQTDQTTHQITVSGSANGSDASQDSDSSSAADSSAASQTSAAASSASQASAESTASAQATSESSASAASAVASIAIQTSSAAESATAAASSVSADSSNNAVQSAAATQTSDAASSASQVAAATTTLAAANTDTASNQVDLSSLYFSSNAKSQNFIESVAQGAINGWTKYGVLPSVTVAQAILESGWGQSALSTQAHNLFGIKGSYNGQYVTMQTREVYNGQSYYIYDNFRKYANNSESVEDHGNFLYSNSRYANLLGDQSYASVARKLQSDGYATDPSYASSLIKLVEMYNLTQLDNIAFSGKQPVINNKNDYNYSNSGNADSSNGYYTVQSGDTLSGIALKFSTTSSKLAQLNSISNPNLIYVGQRLLVNQSSNSNSSSSGQSSSTTTNTETSSASYTVKSGDTLSGIASQYNTTVNQIVSLNQLSNPNLIYVGQVLKLKNSQTTNSSSSSSSTAATTVGTYTVKAGDTLSAIASRYSTSSSTLASLNSLSNPNLIYVGQVLKVSSNASTSSSTSSSANSTVTTAASYTVKAGDTLSAIAAKYGTTYQALASTNSISNPNDIYVGQVIKVSATATAASSQAASSTNSNGSYTVKSGDTLYGIALANGLNWQTLAKQNGISDPNVIFVGQKLSL</sequence>
<dbReference type="SUPFAM" id="SSF54106">
    <property type="entry name" value="LysM domain"/>
    <property type="match status" value="5"/>
</dbReference>
<evidence type="ECO:0000259" key="7">
    <source>
        <dbReference type="PROSITE" id="PS51782"/>
    </source>
</evidence>
<dbReference type="InterPro" id="IPR018392">
    <property type="entry name" value="LysM"/>
</dbReference>
<dbReference type="AlphaFoldDB" id="A0A0R1NYN3"/>
<gene>
    <name evidence="8" type="ORF">FC47_GL000413</name>
</gene>
<feature type="domain" description="LysM" evidence="7">
    <location>
        <begin position="569"/>
        <end position="613"/>
    </location>
</feature>
<dbReference type="Pfam" id="PF01832">
    <property type="entry name" value="Glucosaminidase"/>
    <property type="match status" value="1"/>
</dbReference>
<dbReference type="SMART" id="SM00047">
    <property type="entry name" value="LYZ2"/>
    <property type="match status" value="1"/>
</dbReference>
<dbReference type="PROSITE" id="PS51782">
    <property type="entry name" value="LYSM"/>
    <property type="match status" value="5"/>
</dbReference>
<feature type="domain" description="LysM" evidence="7">
    <location>
        <begin position="503"/>
        <end position="547"/>
    </location>
</feature>
<dbReference type="EMBL" id="AZEQ01000012">
    <property type="protein sequence ID" value="KRL25341.1"/>
    <property type="molecule type" value="Genomic_DNA"/>
</dbReference>
<evidence type="ECO:0000313" key="8">
    <source>
        <dbReference type="EMBL" id="KRL25341.1"/>
    </source>
</evidence>
<dbReference type="GO" id="GO:0004040">
    <property type="term" value="F:amidase activity"/>
    <property type="evidence" value="ECO:0007669"/>
    <property type="project" value="InterPro"/>
</dbReference>
<dbReference type="GO" id="GO:0031640">
    <property type="term" value="P:killing of cells of another organism"/>
    <property type="evidence" value="ECO:0007669"/>
    <property type="project" value="UniProtKB-KW"/>
</dbReference>
<comment type="caution">
    <text evidence="8">The sequence shown here is derived from an EMBL/GenBank/DDBJ whole genome shotgun (WGS) entry which is preliminary data.</text>
</comment>
<dbReference type="Gene3D" id="4.10.80.30">
    <property type="entry name" value="DNA polymerase, domain 6"/>
    <property type="match status" value="1"/>
</dbReference>
<dbReference type="GO" id="GO:0008932">
    <property type="term" value="F:lytic endotransglycosylase activity"/>
    <property type="evidence" value="ECO:0007669"/>
    <property type="project" value="TreeGrafter"/>
</dbReference>
<dbReference type="Gene3D" id="1.10.530.10">
    <property type="match status" value="1"/>
</dbReference>
<dbReference type="NCBIfam" id="TIGR03715">
    <property type="entry name" value="KxYKxGKxW"/>
    <property type="match status" value="1"/>
</dbReference>
<evidence type="ECO:0000313" key="9">
    <source>
        <dbReference type="Proteomes" id="UP000050901"/>
    </source>
</evidence>
<evidence type="ECO:0000256" key="6">
    <source>
        <dbReference type="SAM" id="MobiDB-lite"/>
    </source>
</evidence>
<keyword evidence="4" id="KW-0732">Signal</keyword>
<evidence type="ECO:0000256" key="4">
    <source>
        <dbReference type="ARBA" id="ARBA00022729"/>
    </source>
</evidence>
<dbReference type="InterPro" id="IPR022263">
    <property type="entry name" value="KxYKxGKxW"/>
</dbReference>
<dbReference type="RefSeq" id="WP_056968434.1">
    <property type="nucleotide sequence ID" value="NZ_AZEQ01000012.1"/>
</dbReference>
<dbReference type="GO" id="GO:0042742">
    <property type="term" value="P:defense response to bacterium"/>
    <property type="evidence" value="ECO:0007669"/>
    <property type="project" value="UniProtKB-KW"/>
</dbReference>
<dbReference type="CDD" id="cd00118">
    <property type="entry name" value="LysM"/>
    <property type="match status" value="5"/>
</dbReference>
<evidence type="ECO:0000256" key="5">
    <source>
        <dbReference type="ARBA" id="ARBA00032108"/>
    </source>
</evidence>
<dbReference type="PANTHER" id="PTHR33734">
    <property type="entry name" value="LYSM DOMAIN-CONTAINING GPI-ANCHORED PROTEIN 2"/>
    <property type="match status" value="1"/>
</dbReference>
<name>A0A0R1NYN3_LIMMU</name>
<dbReference type="InterPro" id="IPR002901">
    <property type="entry name" value="MGlyc_endo_b_GlcNAc-like_dom"/>
</dbReference>
<dbReference type="Proteomes" id="UP000050901">
    <property type="component" value="Unassembled WGS sequence"/>
</dbReference>
<dbReference type="InterPro" id="IPR036779">
    <property type="entry name" value="LysM_dom_sf"/>
</dbReference>
<dbReference type="Pfam" id="PF19258">
    <property type="entry name" value="KxYKxGKxW_sig"/>
    <property type="match status" value="1"/>
</dbReference>
<protein>
    <recommendedName>
        <fullName evidence="5">Peptidoglycan hydrolase</fullName>
    </recommendedName>
</protein>
<dbReference type="Pfam" id="PF01476">
    <property type="entry name" value="LysM"/>
    <property type="match status" value="5"/>
</dbReference>
<evidence type="ECO:0000256" key="3">
    <source>
        <dbReference type="ARBA" id="ARBA00022638"/>
    </source>
</evidence>
<dbReference type="PANTHER" id="PTHR33734:SF22">
    <property type="entry name" value="MEMBRANE-BOUND LYTIC MUREIN TRANSGLYCOSYLASE D"/>
    <property type="match status" value="1"/>
</dbReference>
<keyword evidence="2" id="KW-0929">Antimicrobial</keyword>
<evidence type="ECO:0000256" key="2">
    <source>
        <dbReference type="ARBA" id="ARBA00022529"/>
    </source>
</evidence>
<organism evidence="8 9">
    <name type="scientific">Limosilactobacillus mucosae DSM 13345</name>
    <dbReference type="NCBI Taxonomy" id="1423771"/>
    <lineage>
        <taxon>Bacteria</taxon>
        <taxon>Bacillati</taxon>
        <taxon>Bacillota</taxon>
        <taxon>Bacilli</taxon>
        <taxon>Lactobacillales</taxon>
        <taxon>Lactobacillaceae</taxon>
        <taxon>Limosilactobacillus</taxon>
    </lineage>
</organism>
<proteinExistence type="inferred from homology"/>
<accession>A0A0R1NYN3</accession>
<feature type="domain" description="LysM" evidence="7">
    <location>
        <begin position="368"/>
        <end position="412"/>
    </location>
</feature>
<feature type="region of interest" description="Disordered" evidence="6">
    <location>
        <begin position="42"/>
        <end position="78"/>
    </location>
</feature>
<dbReference type="PATRIC" id="fig|1423771.3.peg.422"/>
<feature type="domain" description="LysM" evidence="7">
    <location>
        <begin position="438"/>
        <end position="482"/>
    </location>
</feature>
<comment type="similarity">
    <text evidence="1">Belongs to the glycosyl hydrolase 73 family.</text>
</comment>
<dbReference type="Gene3D" id="3.10.350.10">
    <property type="entry name" value="LysM domain"/>
    <property type="match status" value="5"/>
</dbReference>
<keyword evidence="3" id="KW-0081">Bacteriolytic enzyme</keyword>
<feature type="compositionally biased region" description="Polar residues" evidence="6">
    <location>
        <begin position="45"/>
        <end position="54"/>
    </location>
</feature>
<feature type="region of interest" description="Disordered" evidence="6">
    <location>
        <begin position="415"/>
        <end position="440"/>
    </location>
</feature>
<feature type="domain" description="LysM" evidence="7">
    <location>
        <begin position="632"/>
        <end position="676"/>
    </location>
</feature>
<reference evidence="8 9" key="1">
    <citation type="journal article" date="2015" name="Genome Announc.">
        <title>Expanding the biotechnology potential of lactobacilli through comparative genomics of 213 strains and associated genera.</title>
        <authorList>
            <person name="Sun Z."/>
            <person name="Harris H.M."/>
            <person name="McCann A."/>
            <person name="Guo C."/>
            <person name="Argimon S."/>
            <person name="Zhang W."/>
            <person name="Yang X."/>
            <person name="Jeffery I.B."/>
            <person name="Cooney J.C."/>
            <person name="Kagawa T.F."/>
            <person name="Liu W."/>
            <person name="Song Y."/>
            <person name="Salvetti E."/>
            <person name="Wrobel A."/>
            <person name="Rasinkangas P."/>
            <person name="Parkhill J."/>
            <person name="Rea M.C."/>
            <person name="O'Sullivan O."/>
            <person name="Ritari J."/>
            <person name="Douillard F.P."/>
            <person name="Paul Ross R."/>
            <person name="Yang R."/>
            <person name="Briner A.E."/>
            <person name="Felis G.E."/>
            <person name="de Vos W.M."/>
            <person name="Barrangou R."/>
            <person name="Klaenhammer T.R."/>
            <person name="Caufield P.W."/>
            <person name="Cui Y."/>
            <person name="Zhang H."/>
            <person name="O'Toole P.W."/>
        </authorList>
    </citation>
    <scope>NUCLEOTIDE SEQUENCE [LARGE SCALE GENOMIC DNA]</scope>
    <source>
        <strain evidence="8 9">DSM 13345</strain>
    </source>
</reference>
<evidence type="ECO:0000256" key="1">
    <source>
        <dbReference type="ARBA" id="ARBA00010266"/>
    </source>
</evidence>
<feature type="compositionally biased region" description="Low complexity" evidence="6">
    <location>
        <begin position="55"/>
        <end position="78"/>
    </location>
</feature>